<dbReference type="Gene3D" id="2.60.120.260">
    <property type="entry name" value="Galactose-binding domain-like"/>
    <property type="match status" value="1"/>
</dbReference>
<dbReference type="GO" id="GO:0004252">
    <property type="term" value="F:serine-type endopeptidase activity"/>
    <property type="evidence" value="ECO:0007669"/>
    <property type="project" value="InterPro"/>
</dbReference>
<gene>
    <name evidence="8" type="ORF">CMC5_028360</name>
</gene>
<keyword evidence="9" id="KW-1185">Reference proteome</keyword>
<dbReference type="PROSITE" id="PS51829">
    <property type="entry name" value="P_HOMO_B"/>
    <property type="match status" value="1"/>
</dbReference>
<keyword evidence="1" id="KW-0645">Protease</keyword>
<dbReference type="PATRIC" id="fig|52.7.peg.3114"/>
<feature type="region of interest" description="Disordered" evidence="6">
    <location>
        <begin position="40"/>
        <end position="65"/>
    </location>
</feature>
<dbReference type="NCBIfam" id="TIGR02232">
    <property type="entry name" value="myxo_disulf_rpt"/>
    <property type="match status" value="1"/>
</dbReference>
<dbReference type="InterPro" id="IPR011936">
    <property type="entry name" value="Myxo_disulph_rpt"/>
</dbReference>
<dbReference type="KEGG" id="ccro:CMC5_028360"/>
<dbReference type="GO" id="GO:0006508">
    <property type="term" value="P:proteolysis"/>
    <property type="evidence" value="ECO:0007669"/>
    <property type="project" value="UniProtKB-KW"/>
</dbReference>
<evidence type="ECO:0000256" key="5">
    <source>
        <dbReference type="ARBA" id="ARBA00023157"/>
    </source>
</evidence>
<feature type="domain" description="P/Homo B" evidence="7">
    <location>
        <begin position="107"/>
        <end position="296"/>
    </location>
</feature>
<keyword evidence="2" id="KW-0732">Signal</keyword>
<protein>
    <recommendedName>
        <fullName evidence="7">P/Homo B domain-containing protein</fullName>
    </recommendedName>
</protein>
<evidence type="ECO:0000256" key="2">
    <source>
        <dbReference type="ARBA" id="ARBA00022729"/>
    </source>
</evidence>
<keyword evidence="5" id="KW-1015">Disulfide bond</keyword>
<proteinExistence type="predicted"/>
<reference evidence="8 9" key="1">
    <citation type="submission" date="2015-07" db="EMBL/GenBank/DDBJ databases">
        <title>Genome analysis of myxobacterium Chondromyces crocatus Cm c5 reveals a high potential for natural compound synthesis and the genetic basis for the loss of fruiting body formation.</title>
        <authorList>
            <person name="Zaburannyi N."/>
            <person name="Bunk B."/>
            <person name="Maier J."/>
            <person name="Overmann J."/>
            <person name="Mueller R."/>
        </authorList>
    </citation>
    <scope>NUCLEOTIDE SEQUENCE [LARGE SCALE GENOMIC DNA]</scope>
    <source>
        <strain evidence="8 9">Cm c5</strain>
    </source>
</reference>
<accession>A0A0K1EDP5</accession>
<dbReference type="SUPFAM" id="SSF49785">
    <property type="entry name" value="Galactose-binding domain-like"/>
    <property type="match status" value="1"/>
</dbReference>
<dbReference type="AlphaFoldDB" id="A0A0K1EDP5"/>
<evidence type="ECO:0000256" key="1">
    <source>
        <dbReference type="ARBA" id="ARBA00022670"/>
    </source>
</evidence>
<dbReference type="InterPro" id="IPR008979">
    <property type="entry name" value="Galactose-bd-like_sf"/>
</dbReference>
<dbReference type="PROSITE" id="PS51257">
    <property type="entry name" value="PROKAR_LIPOPROTEIN"/>
    <property type="match status" value="1"/>
</dbReference>
<dbReference type="OrthoDB" id="5520251at2"/>
<evidence type="ECO:0000256" key="4">
    <source>
        <dbReference type="ARBA" id="ARBA00022801"/>
    </source>
</evidence>
<dbReference type="Pfam" id="PF13948">
    <property type="entry name" value="DUF4215"/>
    <property type="match status" value="1"/>
</dbReference>
<evidence type="ECO:0000259" key="7">
    <source>
        <dbReference type="PROSITE" id="PS51829"/>
    </source>
</evidence>
<dbReference type="Proteomes" id="UP000067626">
    <property type="component" value="Chromosome"/>
</dbReference>
<sequence length="296" mass="29272">MQSASGKGWIAASALVTASGCAVLSGLDAFVVDDDAGDRAGGAGSGGEAGSGVSGGSSAGEGGSSSIVCGDGRVEGAEACDDGNTTPNDGCTSCGIDDGFLCQGQPSVCELSTRIVVTEGPGLGISIPDDSRYDGSVASMECVTLPVAAGIGARVGKVELVIGIQHPFVGDLVIKVVSPTGTVLTVLSRPGVSDPGDTSFGSNGDSSNLEAAHPVRFADGEERSAETMGNSIGGGSVVCKDDNRCDYAPAPERGPGTSFADFFLEPVAGDWLACVADGDSNDFGFIDAVSLSVWTG</sequence>
<feature type="compositionally biased region" description="Gly residues" evidence="6">
    <location>
        <begin position="40"/>
        <end position="63"/>
    </location>
</feature>
<evidence type="ECO:0000313" key="9">
    <source>
        <dbReference type="Proteomes" id="UP000067626"/>
    </source>
</evidence>
<evidence type="ECO:0000256" key="3">
    <source>
        <dbReference type="ARBA" id="ARBA00022737"/>
    </source>
</evidence>
<evidence type="ECO:0000313" key="8">
    <source>
        <dbReference type="EMBL" id="AKT38688.1"/>
    </source>
</evidence>
<keyword evidence="3" id="KW-0677">Repeat</keyword>
<dbReference type="Pfam" id="PF01483">
    <property type="entry name" value="P_proprotein"/>
    <property type="match status" value="1"/>
</dbReference>
<dbReference type="InterPro" id="IPR002884">
    <property type="entry name" value="P_dom"/>
</dbReference>
<evidence type="ECO:0000256" key="6">
    <source>
        <dbReference type="SAM" id="MobiDB-lite"/>
    </source>
</evidence>
<dbReference type="EMBL" id="CP012159">
    <property type="protein sequence ID" value="AKT38688.1"/>
    <property type="molecule type" value="Genomic_DNA"/>
</dbReference>
<organism evidence="8 9">
    <name type="scientific">Chondromyces crocatus</name>
    <dbReference type="NCBI Taxonomy" id="52"/>
    <lineage>
        <taxon>Bacteria</taxon>
        <taxon>Pseudomonadati</taxon>
        <taxon>Myxococcota</taxon>
        <taxon>Polyangia</taxon>
        <taxon>Polyangiales</taxon>
        <taxon>Polyangiaceae</taxon>
        <taxon>Chondromyces</taxon>
    </lineage>
</organism>
<name>A0A0K1EDP5_CHOCO</name>
<keyword evidence="4" id="KW-0378">Hydrolase</keyword>